<dbReference type="EMBL" id="DVMO01000113">
    <property type="protein sequence ID" value="HIU28251.1"/>
    <property type="molecule type" value="Genomic_DNA"/>
</dbReference>
<dbReference type="AlphaFoldDB" id="A0A9D1L8W7"/>
<organism evidence="3 4">
    <name type="scientific">Candidatus Fimisoma avicola</name>
    <dbReference type="NCBI Taxonomy" id="2840826"/>
    <lineage>
        <taxon>Bacteria</taxon>
        <taxon>Bacillati</taxon>
        <taxon>Bacillota</taxon>
        <taxon>Clostridia</taxon>
        <taxon>Eubacteriales</taxon>
        <taxon>Candidatus Fimisoma</taxon>
    </lineage>
</organism>
<dbReference type="PANTHER" id="PTHR46797">
    <property type="entry name" value="HTH-TYPE TRANSCRIPTIONAL REGULATOR"/>
    <property type="match status" value="1"/>
</dbReference>
<reference evidence="3" key="2">
    <citation type="journal article" date="2021" name="PeerJ">
        <title>Extensive microbial diversity within the chicken gut microbiome revealed by metagenomics and culture.</title>
        <authorList>
            <person name="Gilroy R."/>
            <person name="Ravi A."/>
            <person name="Getino M."/>
            <person name="Pursley I."/>
            <person name="Horton D.L."/>
            <person name="Alikhan N.F."/>
            <person name="Baker D."/>
            <person name="Gharbi K."/>
            <person name="Hall N."/>
            <person name="Watson M."/>
            <person name="Adriaenssens E.M."/>
            <person name="Foster-Nyarko E."/>
            <person name="Jarju S."/>
            <person name="Secka A."/>
            <person name="Antonio M."/>
            <person name="Oren A."/>
            <person name="Chaudhuri R.R."/>
            <person name="La Ragione R."/>
            <person name="Hildebrand F."/>
            <person name="Pallen M.J."/>
        </authorList>
    </citation>
    <scope>NUCLEOTIDE SEQUENCE</scope>
    <source>
        <strain evidence="3">11300</strain>
    </source>
</reference>
<dbReference type="SMART" id="SM00530">
    <property type="entry name" value="HTH_XRE"/>
    <property type="match status" value="1"/>
</dbReference>
<evidence type="ECO:0000256" key="1">
    <source>
        <dbReference type="ARBA" id="ARBA00023125"/>
    </source>
</evidence>
<reference evidence="3" key="1">
    <citation type="submission" date="2020-10" db="EMBL/GenBank/DDBJ databases">
        <authorList>
            <person name="Gilroy R."/>
        </authorList>
    </citation>
    <scope>NUCLEOTIDE SEQUENCE</scope>
    <source>
        <strain evidence="3">11300</strain>
    </source>
</reference>
<sequence length="130" mass="14695">MSNIKMTNELYYIVQSSIKIILVGGDNLDVINRIDSLMKERNWSDYRLSLESGLSSSTIANMHRRGTVPSVSTLEQICDAFGITLSQFFAEDTVVVQLTSEQAEMFDSWVSLSGQQKQLIHDIIKEFKKA</sequence>
<keyword evidence="1" id="KW-0238">DNA-binding</keyword>
<name>A0A9D1L8W7_9FIRM</name>
<proteinExistence type="predicted"/>
<feature type="domain" description="HTH cro/C1-type" evidence="2">
    <location>
        <begin position="34"/>
        <end position="88"/>
    </location>
</feature>
<dbReference type="Pfam" id="PF13443">
    <property type="entry name" value="HTH_26"/>
    <property type="match status" value="1"/>
</dbReference>
<dbReference type="InterPro" id="IPR010982">
    <property type="entry name" value="Lambda_DNA-bd_dom_sf"/>
</dbReference>
<gene>
    <name evidence="3" type="ORF">IAD16_07730</name>
</gene>
<protein>
    <submittedName>
        <fullName evidence="3">Helix-turn-helix domain-containing protein</fullName>
    </submittedName>
</protein>
<dbReference type="InterPro" id="IPR050807">
    <property type="entry name" value="TransReg_Diox_bact_type"/>
</dbReference>
<dbReference type="SUPFAM" id="SSF47413">
    <property type="entry name" value="lambda repressor-like DNA-binding domains"/>
    <property type="match status" value="1"/>
</dbReference>
<dbReference type="InterPro" id="IPR001387">
    <property type="entry name" value="Cro/C1-type_HTH"/>
</dbReference>
<accession>A0A9D1L8W7</accession>
<dbReference type="GO" id="GO:0003700">
    <property type="term" value="F:DNA-binding transcription factor activity"/>
    <property type="evidence" value="ECO:0007669"/>
    <property type="project" value="TreeGrafter"/>
</dbReference>
<evidence type="ECO:0000313" key="3">
    <source>
        <dbReference type="EMBL" id="HIU28251.1"/>
    </source>
</evidence>
<dbReference type="GO" id="GO:0005829">
    <property type="term" value="C:cytosol"/>
    <property type="evidence" value="ECO:0007669"/>
    <property type="project" value="TreeGrafter"/>
</dbReference>
<comment type="caution">
    <text evidence="3">The sequence shown here is derived from an EMBL/GenBank/DDBJ whole genome shotgun (WGS) entry which is preliminary data.</text>
</comment>
<dbReference type="PROSITE" id="PS50943">
    <property type="entry name" value="HTH_CROC1"/>
    <property type="match status" value="1"/>
</dbReference>
<dbReference type="PANTHER" id="PTHR46797:SF2">
    <property type="entry name" value="TRANSCRIPTIONAL REGULATOR"/>
    <property type="match status" value="1"/>
</dbReference>
<evidence type="ECO:0000313" key="4">
    <source>
        <dbReference type="Proteomes" id="UP000824091"/>
    </source>
</evidence>
<dbReference type="Gene3D" id="1.10.260.40">
    <property type="entry name" value="lambda repressor-like DNA-binding domains"/>
    <property type="match status" value="1"/>
</dbReference>
<evidence type="ECO:0000259" key="2">
    <source>
        <dbReference type="PROSITE" id="PS50943"/>
    </source>
</evidence>
<dbReference type="Proteomes" id="UP000824091">
    <property type="component" value="Unassembled WGS sequence"/>
</dbReference>
<dbReference type="GO" id="GO:0003677">
    <property type="term" value="F:DNA binding"/>
    <property type="evidence" value="ECO:0007669"/>
    <property type="project" value="UniProtKB-KW"/>
</dbReference>